<dbReference type="FunFam" id="1.10.8.60:FF:000002">
    <property type="entry name" value="ATP-dependent Clp protease ATP-binding subunit ClpX"/>
    <property type="match status" value="1"/>
</dbReference>
<proteinExistence type="inferred from homology"/>
<dbReference type="EMBL" id="RCMG01000047">
    <property type="protein sequence ID" value="KAG2866048.1"/>
    <property type="molecule type" value="Genomic_DNA"/>
</dbReference>
<dbReference type="GO" id="GO:0051082">
    <property type="term" value="F:unfolded protein binding"/>
    <property type="evidence" value="ECO:0007669"/>
    <property type="project" value="InterPro"/>
</dbReference>
<dbReference type="GO" id="GO:0140662">
    <property type="term" value="F:ATP-dependent protein folding chaperone"/>
    <property type="evidence" value="ECO:0007669"/>
    <property type="project" value="InterPro"/>
</dbReference>
<keyword evidence="5 15" id="KW-0067">ATP-binding</keyword>
<comment type="subcellular location">
    <subcellularLocation>
        <location evidence="1">Cytoplasm</location>
        <location evidence="1">Cytoskeleton</location>
        <location evidence="1">Flagellum axoneme</location>
    </subcellularLocation>
</comment>
<dbReference type="EMBL" id="RCMK01000039">
    <property type="protein sequence ID" value="KAG2952331.1"/>
    <property type="molecule type" value="Genomic_DNA"/>
</dbReference>
<evidence type="ECO:0000256" key="9">
    <source>
        <dbReference type="ARBA" id="ARBA00023212"/>
    </source>
</evidence>
<protein>
    <submittedName>
        <fullName evidence="15">ATP-dependent Clp protease ATP-binding subunit</fullName>
    </submittedName>
</protein>
<feature type="region of interest" description="Disordered" evidence="12">
    <location>
        <begin position="1078"/>
        <end position="1159"/>
    </location>
</feature>
<comment type="caution">
    <text evidence="15">The sequence shown here is derived from an EMBL/GenBank/DDBJ whole genome shotgun (WGS) entry which is preliminary data.</text>
</comment>
<dbReference type="GO" id="GO:0005524">
    <property type="term" value="F:ATP binding"/>
    <property type="evidence" value="ECO:0007669"/>
    <property type="project" value="UniProtKB-KW"/>
</dbReference>
<evidence type="ECO:0000256" key="12">
    <source>
        <dbReference type="SAM" id="MobiDB-lite"/>
    </source>
</evidence>
<feature type="compositionally biased region" description="Basic and acidic residues" evidence="12">
    <location>
        <begin position="1131"/>
        <end position="1146"/>
    </location>
</feature>
<keyword evidence="15" id="KW-0378">Hydrolase</keyword>
<keyword evidence="3" id="KW-0963">Cytoplasm</keyword>
<dbReference type="SMART" id="SM00382">
    <property type="entry name" value="AAA"/>
    <property type="match status" value="1"/>
</dbReference>
<evidence type="ECO:0000256" key="1">
    <source>
        <dbReference type="ARBA" id="ARBA00004611"/>
    </source>
</evidence>
<keyword evidence="8" id="KW-0969">Cilium</keyword>
<feature type="domain" description="AAA+ ATPase" evidence="13">
    <location>
        <begin position="371"/>
        <end position="815"/>
    </location>
</feature>
<dbReference type="InterPro" id="IPR003593">
    <property type="entry name" value="AAA+_ATPase"/>
</dbReference>
<keyword evidence="7" id="KW-0175">Coiled coil</keyword>
<dbReference type="Pfam" id="PF05914">
    <property type="entry name" value="RIB43A"/>
    <property type="match status" value="1"/>
</dbReference>
<feature type="region of interest" description="Disordered" evidence="12">
    <location>
        <begin position="315"/>
        <end position="354"/>
    </location>
</feature>
<dbReference type="Pfam" id="PF10431">
    <property type="entry name" value="ClpB_D2-small"/>
    <property type="match status" value="1"/>
</dbReference>
<dbReference type="AlphaFoldDB" id="A0A8T0ZTK3"/>
<dbReference type="Pfam" id="PF07724">
    <property type="entry name" value="AAA_2"/>
    <property type="match status" value="1"/>
</dbReference>
<sequence>MLRRLRPDASALACASHLLQSSRMSAAPASCRAFSQLCTNPRRLQRLPTNVYATRWIVTGPPSDGHKKKAASDQLCCPQCGTALVLAEPLGSADKSTSSNPAANTSSSTSTTSTSPVEFKKGDVVKCANCNLHFALKAQPPAQPSPTFRNAAAAAALSSLSSSLAPGMQTTRGSSLGGPTYSGNFPSPTRGGRMNADGEYEKLANEALFAAAADATVSKDRVLTPREIYEGLNEYVIGQDKVKKTLAVGVHNHYKRLHALELLQARKEAEAACAKHNAGSQQHPRAGGVTRQHVDMDDSRLSSIGRRLLLEEIYPGSEKNDAEMPHTSKQHASEETAEAPETTATTHSHATRLQHHSMGDKLQYLEGVELDKTNVMLVGPTGSGKTLLAKTLARLAKVPIVIADATCLTQAGYVGEDVESVLFKLYQAANYNLEATQRGIVYIDEIDKITRKSENVSITRDVSGEGVQQALLKILEGSMVNVPEKGGRKNPRGEYITIDTTNILFICGGAFAGLEKQVTRRTSRSSIGFGAQMPNMRLKDSDQIGQLLSQAEPEDLVSYGLIPEFIGRFPMLVSTTGLSKDELVQVLTEPKNSLVRQYKALFALSDVEFHATEGALEAVAESALRKNTGARGLRSIFERALMETMFDLPDMNDVRAVYVDEEAILGRKRPVLIRGEMTLDEYLKNLEDDAVAPLSVFYQKIFYHKPNNESILTAQKREKKKENQTNNILIRTSELPLAGVRRAGNTFVLHPTATGNQESETTSVEIVDISLVEDTEPTGRALTMVVGTMPPPSAPEDKEELRNEARRQREIERYKKLGPGRLRSIGADIVGVKNQIEERQRQDEADRDAKRVCEEEDAAIRRYLLQVESEDALAKRRELLTLRNDWDLQTAKIREARAQYAAIRAFSIDPDTCAQGAAQKFDGEDLARLERIRLQAMQMKQWSIQKMAEEAQRNAKENADQAAYMAQLFEIERLMEELHRGNERERAAASAEISRFNQRLLAQQRQGESDRRRQEHEENAREIQLTLESNLVSENPLQATLPGVSYDRRVRVDHWKGFSGEQTKCYLRQNDDIMAENARRRQQEREQAEEDSRNQRELQRTLAHEEYLAQQRRAQMEMDVRAAQAQQAKQAAEREKSNDERARGKIEPSFFQRFGRTYR</sequence>
<name>A0A8T0ZTK3_9STRA</name>
<feature type="domain" description="Clp ATPase C-terminal" evidence="14">
    <location>
        <begin position="578"/>
        <end position="672"/>
    </location>
</feature>
<comment type="subunit">
    <text evidence="11">Microtubule inner protein component of sperm flagellar doublet microtubules.</text>
</comment>
<feature type="compositionally biased region" description="Low complexity" evidence="12">
    <location>
        <begin position="1121"/>
        <end position="1130"/>
    </location>
</feature>
<keyword evidence="4" id="KW-0547">Nucleotide-binding</keyword>
<reference evidence="15" key="1">
    <citation type="submission" date="2018-10" db="EMBL/GenBank/DDBJ databases">
        <title>Effector identification in a new, highly contiguous assembly of the strawberry crown rot pathogen Phytophthora cactorum.</title>
        <authorList>
            <person name="Armitage A.D."/>
            <person name="Nellist C.F."/>
            <person name="Bates H."/>
            <person name="Vickerstaff R.J."/>
            <person name="Harrison R.J."/>
        </authorList>
    </citation>
    <scope>NUCLEOTIDE SEQUENCE</scope>
    <source>
        <strain evidence="15">15-7</strain>
        <strain evidence="16">4040</strain>
    </source>
</reference>
<gene>
    <name evidence="15" type="ORF">PC113_g3199</name>
    <name evidence="16" type="ORF">PC117_g2914</name>
</gene>
<dbReference type="NCBIfam" id="TIGR00382">
    <property type="entry name" value="clpX"/>
    <property type="match status" value="1"/>
</dbReference>
<dbReference type="Proteomes" id="UP000735874">
    <property type="component" value="Unassembled WGS sequence"/>
</dbReference>
<evidence type="ECO:0000256" key="10">
    <source>
        <dbReference type="ARBA" id="ARBA00023273"/>
    </source>
</evidence>
<keyword evidence="15" id="KW-0645">Protease</keyword>
<organism evidence="15 17">
    <name type="scientific">Phytophthora cactorum</name>
    <dbReference type="NCBI Taxonomy" id="29920"/>
    <lineage>
        <taxon>Eukaryota</taxon>
        <taxon>Sar</taxon>
        <taxon>Stramenopiles</taxon>
        <taxon>Oomycota</taxon>
        <taxon>Peronosporomycetes</taxon>
        <taxon>Peronosporales</taxon>
        <taxon>Peronosporaceae</taxon>
        <taxon>Phytophthora</taxon>
    </lineage>
</organism>
<keyword evidence="6" id="KW-0282">Flagellum</keyword>
<dbReference type="Gene3D" id="3.40.50.300">
    <property type="entry name" value="P-loop containing nucleotide triphosphate hydrolases"/>
    <property type="match status" value="1"/>
</dbReference>
<dbReference type="VEuPathDB" id="FungiDB:PC110_g3854"/>
<evidence type="ECO:0000259" key="14">
    <source>
        <dbReference type="SMART" id="SM01086"/>
    </source>
</evidence>
<evidence type="ECO:0000256" key="6">
    <source>
        <dbReference type="ARBA" id="ARBA00022846"/>
    </source>
</evidence>
<keyword evidence="9" id="KW-0206">Cytoskeleton</keyword>
<dbReference type="PANTHER" id="PTHR48102:SF7">
    <property type="entry name" value="ATP-DEPENDENT CLP PROTEASE ATP-BINDING SUBUNIT CLPX-LIKE, MITOCHONDRIAL"/>
    <property type="match status" value="1"/>
</dbReference>
<dbReference type="NCBIfam" id="NF003745">
    <property type="entry name" value="PRK05342.1"/>
    <property type="match status" value="1"/>
</dbReference>
<feature type="compositionally biased region" description="Low complexity" evidence="12">
    <location>
        <begin position="339"/>
        <end position="348"/>
    </location>
</feature>
<evidence type="ECO:0000259" key="13">
    <source>
        <dbReference type="SMART" id="SM00382"/>
    </source>
</evidence>
<feature type="compositionally biased region" description="Low complexity" evidence="12">
    <location>
        <begin position="96"/>
        <end position="116"/>
    </location>
</feature>
<evidence type="ECO:0000256" key="8">
    <source>
        <dbReference type="ARBA" id="ARBA00023069"/>
    </source>
</evidence>
<evidence type="ECO:0000313" key="15">
    <source>
        <dbReference type="EMBL" id="KAG2866048.1"/>
    </source>
</evidence>
<feature type="region of interest" description="Disordered" evidence="12">
    <location>
        <begin position="276"/>
        <end position="296"/>
    </location>
</feature>
<evidence type="ECO:0000256" key="2">
    <source>
        <dbReference type="ARBA" id="ARBA00006875"/>
    </source>
</evidence>
<dbReference type="InterPro" id="IPR050052">
    <property type="entry name" value="ATP-dep_Clp_protease_ClpX"/>
</dbReference>
<dbReference type="PANTHER" id="PTHR48102">
    <property type="entry name" value="ATP-DEPENDENT CLP PROTEASE ATP-BINDING SUBUNIT CLPX-LIKE, MITOCHONDRIAL-RELATED"/>
    <property type="match status" value="1"/>
</dbReference>
<dbReference type="VEuPathDB" id="FungiDB:PC110_g3855"/>
<feature type="compositionally biased region" description="Basic and acidic residues" evidence="12">
    <location>
        <begin position="1078"/>
        <end position="1107"/>
    </location>
</feature>
<dbReference type="Proteomes" id="UP000736787">
    <property type="component" value="Unassembled WGS sequence"/>
</dbReference>
<evidence type="ECO:0000256" key="11">
    <source>
        <dbReference type="ARBA" id="ARBA00046435"/>
    </source>
</evidence>
<dbReference type="GO" id="GO:0008233">
    <property type="term" value="F:peptidase activity"/>
    <property type="evidence" value="ECO:0007669"/>
    <property type="project" value="UniProtKB-KW"/>
</dbReference>
<dbReference type="GO" id="GO:0051603">
    <property type="term" value="P:proteolysis involved in protein catabolic process"/>
    <property type="evidence" value="ECO:0007669"/>
    <property type="project" value="TreeGrafter"/>
</dbReference>
<dbReference type="InterPro" id="IPR003959">
    <property type="entry name" value="ATPase_AAA_core"/>
</dbReference>
<evidence type="ECO:0000256" key="5">
    <source>
        <dbReference type="ARBA" id="ARBA00022840"/>
    </source>
</evidence>
<dbReference type="InterPro" id="IPR019489">
    <property type="entry name" value="Clp_ATPase_C"/>
</dbReference>
<dbReference type="InterPro" id="IPR027417">
    <property type="entry name" value="P-loop_NTPase"/>
</dbReference>
<dbReference type="SMART" id="SM01086">
    <property type="entry name" value="ClpB_D2-small"/>
    <property type="match status" value="1"/>
</dbReference>
<evidence type="ECO:0000313" key="17">
    <source>
        <dbReference type="Proteomes" id="UP000735874"/>
    </source>
</evidence>
<accession>A0A8T0ZTK3</accession>
<dbReference type="SUPFAM" id="SSF52540">
    <property type="entry name" value="P-loop containing nucleoside triphosphate hydrolases"/>
    <property type="match status" value="1"/>
</dbReference>
<dbReference type="FunFam" id="3.40.50.300:FF:001520">
    <property type="entry name" value="ATP-dependent Clp protease, ATP-binding subunit ClpX"/>
    <property type="match status" value="1"/>
</dbReference>
<evidence type="ECO:0000256" key="4">
    <source>
        <dbReference type="ARBA" id="ARBA00022741"/>
    </source>
</evidence>
<keyword evidence="10" id="KW-0966">Cell projection</keyword>
<evidence type="ECO:0000313" key="16">
    <source>
        <dbReference type="EMBL" id="KAG2952331.1"/>
    </source>
</evidence>
<feature type="compositionally biased region" description="Basic and acidic residues" evidence="12">
    <location>
        <begin position="318"/>
        <end position="334"/>
    </location>
</feature>
<feature type="region of interest" description="Disordered" evidence="12">
    <location>
        <begin position="91"/>
        <end position="116"/>
    </location>
</feature>
<dbReference type="GO" id="GO:0016887">
    <property type="term" value="F:ATP hydrolysis activity"/>
    <property type="evidence" value="ECO:0007669"/>
    <property type="project" value="InterPro"/>
</dbReference>
<dbReference type="GO" id="GO:0005759">
    <property type="term" value="C:mitochondrial matrix"/>
    <property type="evidence" value="ECO:0007669"/>
    <property type="project" value="TreeGrafter"/>
</dbReference>
<evidence type="ECO:0000256" key="3">
    <source>
        <dbReference type="ARBA" id="ARBA00022490"/>
    </source>
</evidence>
<dbReference type="InterPro" id="IPR004487">
    <property type="entry name" value="Clp_protease_ATP-bd_su_ClpX"/>
</dbReference>
<dbReference type="Gene3D" id="1.10.8.60">
    <property type="match status" value="1"/>
</dbReference>
<evidence type="ECO:0000256" key="7">
    <source>
        <dbReference type="ARBA" id="ARBA00023054"/>
    </source>
</evidence>
<feature type="region of interest" description="Disordered" evidence="12">
    <location>
        <begin position="167"/>
        <end position="189"/>
    </location>
</feature>
<comment type="similarity">
    <text evidence="2">Belongs to the RIB43A family.</text>
</comment>
<dbReference type="InterPro" id="IPR008805">
    <property type="entry name" value="RIB43A"/>
</dbReference>
<dbReference type="CDD" id="cd19497">
    <property type="entry name" value="RecA-like_ClpX"/>
    <property type="match status" value="1"/>
</dbReference>